<reference evidence="4" key="1">
    <citation type="submission" date="2021-07" db="EMBL/GenBank/DDBJ databases">
        <title>Draft genome of Mortierella alpina, strain LL118, isolated from an aspen leaf litter sample.</title>
        <authorList>
            <person name="Yang S."/>
            <person name="Vinatzer B.A."/>
        </authorList>
    </citation>
    <scope>NUCLEOTIDE SEQUENCE</scope>
    <source>
        <strain evidence="4">LL118</strain>
    </source>
</reference>
<sequence length="1013" mass="104884">MKVFRTRLASFVVVVSAASLALLARVSGANTNPVPQGLYRSDHGAGHHRHQQHHHHRNRVGHHHKHLGKEGKGKQDGPHHEAKDKHHKKPNMPFYKISLVCNSLVVDSIQCPIRPTDPGLPASCHAMNNGAAVVYINMQEPCSEDLPQMCSADEAASLSEDTIAATNAKPNPAFKESCVTGKAKRHHVFKDLCVAVGDFCGNKLYGCDFVATTQYRCDAIGERPRPIAEDAAFCGSTNACLCPESSTGLICGGELPKECKAFKNSVYDCSGGAGTIPRLSGHCEPGVMCRKDHPSKDATCGSVNCQCYGDREVCSESFPAECGYEKNTVYRCTKTGEPVKVCASTFPPECKLPWNSLLECSGPGAKPSNPQICKDGICIVSEGDNVCPDNKCTCSGTDAICGSYLPMGCNAEPNTIYYCPGGKGTEPKILSVCKPGTICNRKEAPIGAACGGSICECPGNKEVCSDAFPDSCALDKNAIISCNSTGNPTKTKVCDIDEVCVTLSDGAVCNKKPCVCPTDGDVCGSVFPLYCKVPTGNIYSCVKGQAPYLKKGCAPGGCTATKETLLAAAAEVFEGAVASDKCDPDPCKCQESGDICSSTFNKECQLPKDTLYSCTGKGAIPTVKMACSSKGCVVTASDDVCGSCLCSDNTPTCGSAFGPECKMDNSALYTCSSVDALPTSPTKCSWGCDVKYGPDSCNNDCQCKDGDDVCGSAFPVACGLAPNTLYKCSGALAPPSAPVVCTKSCDVKTGPDMCSTTETGTSPAATTGSPTGTSSAATTGSPTGTSSAATTGSPTGTSPAATTDSPTGTTPAATTDSPTGTSPAATTDSPTGTSPAATTDSPTGTSPAATTDSPTGTSPAETTGTPTGTSPAATPTCTAESGHIVDRITNFCVGVDSLADQQPVVTKNCTDGTGYVNWRLSDGRMKSDDNQFCLGYHFNANGEVSPMVLMRCDSPDSTIVGWSAVNGSIKSAERDFCVDRAQGNLTVGTPIIAYPCREGASNQQWLLPSGWGC</sequence>
<organism evidence="4 5">
    <name type="scientific">Mortierella alpina</name>
    <name type="common">Oleaginous fungus</name>
    <name type="synonym">Mortierella renispora</name>
    <dbReference type="NCBI Taxonomy" id="64518"/>
    <lineage>
        <taxon>Eukaryota</taxon>
        <taxon>Fungi</taxon>
        <taxon>Fungi incertae sedis</taxon>
        <taxon>Mucoromycota</taxon>
        <taxon>Mortierellomycotina</taxon>
        <taxon>Mortierellomycetes</taxon>
        <taxon>Mortierellales</taxon>
        <taxon>Mortierellaceae</taxon>
        <taxon>Mortierella</taxon>
    </lineage>
</organism>
<feature type="signal peptide" evidence="2">
    <location>
        <begin position="1"/>
        <end position="28"/>
    </location>
</feature>
<name>A0A9P7ZWY6_MORAP</name>
<evidence type="ECO:0000256" key="1">
    <source>
        <dbReference type="SAM" id="MobiDB-lite"/>
    </source>
</evidence>
<evidence type="ECO:0000313" key="4">
    <source>
        <dbReference type="EMBL" id="KAG9319654.1"/>
    </source>
</evidence>
<feature type="region of interest" description="Disordered" evidence="1">
    <location>
        <begin position="754"/>
        <end position="877"/>
    </location>
</feature>
<feature type="compositionally biased region" description="Low complexity" evidence="1">
    <location>
        <begin position="755"/>
        <end position="877"/>
    </location>
</feature>
<evidence type="ECO:0000256" key="2">
    <source>
        <dbReference type="SAM" id="SignalP"/>
    </source>
</evidence>
<proteinExistence type="predicted"/>
<dbReference type="Proteomes" id="UP000717515">
    <property type="component" value="Unassembled WGS sequence"/>
</dbReference>
<accession>A0A9P7ZWY6</accession>
<dbReference type="CDD" id="cd00161">
    <property type="entry name" value="beta-trefoil_Ricin-like"/>
    <property type="match status" value="1"/>
</dbReference>
<dbReference type="PROSITE" id="PS50231">
    <property type="entry name" value="RICIN_B_LECTIN"/>
    <property type="match status" value="1"/>
</dbReference>
<feature type="compositionally biased region" description="Basic residues" evidence="1">
    <location>
        <begin position="46"/>
        <end position="67"/>
    </location>
</feature>
<evidence type="ECO:0000259" key="3">
    <source>
        <dbReference type="SMART" id="SM00458"/>
    </source>
</evidence>
<dbReference type="Pfam" id="PF00652">
    <property type="entry name" value="Ricin_B_lectin"/>
    <property type="match status" value="1"/>
</dbReference>
<dbReference type="AlphaFoldDB" id="A0A9P7ZWY6"/>
<dbReference type="SUPFAM" id="SSF50370">
    <property type="entry name" value="Ricin B-like lectins"/>
    <property type="match status" value="1"/>
</dbReference>
<dbReference type="SMART" id="SM00458">
    <property type="entry name" value="RICIN"/>
    <property type="match status" value="1"/>
</dbReference>
<gene>
    <name evidence="4" type="ORF">KVV02_005879</name>
</gene>
<dbReference type="Gene3D" id="2.80.10.50">
    <property type="match status" value="1"/>
</dbReference>
<feature type="domain" description="Ricin B lectin" evidence="3">
    <location>
        <begin position="879"/>
        <end position="1008"/>
    </location>
</feature>
<dbReference type="EMBL" id="JAIFTL010000401">
    <property type="protein sequence ID" value="KAG9319654.1"/>
    <property type="molecule type" value="Genomic_DNA"/>
</dbReference>
<evidence type="ECO:0000313" key="5">
    <source>
        <dbReference type="Proteomes" id="UP000717515"/>
    </source>
</evidence>
<feature type="region of interest" description="Disordered" evidence="1">
    <location>
        <begin position="31"/>
        <end position="89"/>
    </location>
</feature>
<dbReference type="InterPro" id="IPR035992">
    <property type="entry name" value="Ricin_B-like_lectins"/>
</dbReference>
<comment type="caution">
    <text evidence="4">The sequence shown here is derived from an EMBL/GenBank/DDBJ whole genome shotgun (WGS) entry which is preliminary data.</text>
</comment>
<feature type="chain" id="PRO_5040169828" description="Ricin B lectin domain-containing protein" evidence="2">
    <location>
        <begin position="29"/>
        <end position="1013"/>
    </location>
</feature>
<dbReference type="InterPro" id="IPR000772">
    <property type="entry name" value="Ricin_B_lectin"/>
</dbReference>
<keyword evidence="2" id="KW-0732">Signal</keyword>
<protein>
    <recommendedName>
        <fullName evidence="3">Ricin B lectin domain-containing protein</fullName>
    </recommendedName>
</protein>
<feature type="compositionally biased region" description="Basic and acidic residues" evidence="1">
    <location>
        <begin position="68"/>
        <end position="84"/>
    </location>
</feature>